<dbReference type="SUPFAM" id="SSF143422">
    <property type="entry name" value="Transposase IS200-like"/>
    <property type="match status" value="1"/>
</dbReference>
<proteinExistence type="predicted"/>
<evidence type="ECO:0000256" key="1">
    <source>
        <dbReference type="SAM" id="MobiDB-lite"/>
    </source>
</evidence>
<name>A0ABT6L354_9MYCO</name>
<dbReference type="Proteomes" id="UP001160130">
    <property type="component" value="Unassembled WGS sequence"/>
</dbReference>
<dbReference type="PANTHER" id="PTHR33360">
    <property type="entry name" value="TRANSPOSASE FOR INSERTION SEQUENCE ELEMENT IS200"/>
    <property type="match status" value="1"/>
</dbReference>
<dbReference type="SMART" id="SM01321">
    <property type="entry name" value="Y1_Tnp"/>
    <property type="match status" value="1"/>
</dbReference>
<evidence type="ECO:0000313" key="4">
    <source>
        <dbReference type="Proteomes" id="UP001160130"/>
    </source>
</evidence>
<feature type="domain" description="Transposase IS200-like" evidence="2">
    <location>
        <begin position="48"/>
        <end position="165"/>
    </location>
</feature>
<dbReference type="PANTHER" id="PTHR33360:SF2">
    <property type="entry name" value="TRANSPOSASE FOR INSERTION SEQUENCE ELEMENT IS200"/>
    <property type="match status" value="1"/>
</dbReference>
<evidence type="ECO:0000259" key="2">
    <source>
        <dbReference type="SMART" id="SM01321"/>
    </source>
</evidence>
<organism evidence="3 4">
    <name type="scientific">Mycolicibacterium frederiksbergense</name>
    <dbReference type="NCBI Taxonomy" id="117567"/>
    <lineage>
        <taxon>Bacteria</taxon>
        <taxon>Bacillati</taxon>
        <taxon>Actinomycetota</taxon>
        <taxon>Actinomycetes</taxon>
        <taxon>Mycobacteriales</taxon>
        <taxon>Mycobacteriaceae</taxon>
        <taxon>Mycolicibacterium</taxon>
    </lineage>
</organism>
<feature type="region of interest" description="Disordered" evidence="1">
    <location>
        <begin position="1"/>
        <end position="20"/>
    </location>
</feature>
<comment type="caution">
    <text evidence="3">The sequence shown here is derived from an EMBL/GenBank/DDBJ whole genome shotgun (WGS) entry which is preliminary data.</text>
</comment>
<dbReference type="NCBIfam" id="NF033573">
    <property type="entry name" value="transpos_IS200"/>
    <property type="match status" value="1"/>
</dbReference>
<dbReference type="EMBL" id="JARXVE010000006">
    <property type="protein sequence ID" value="MDH6197377.1"/>
    <property type="molecule type" value="Genomic_DNA"/>
</dbReference>
<dbReference type="InterPro" id="IPR036515">
    <property type="entry name" value="Transposase_17_sf"/>
</dbReference>
<protein>
    <submittedName>
        <fullName evidence="3">Transposase</fullName>
    </submittedName>
</protein>
<dbReference type="Pfam" id="PF01797">
    <property type="entry name" value="Y1_Tnp"/>
    <property type="match status" value="1"/>
</dbReference>
<keyword evidence="4" id="KW-1185">Reference proteome</keyword>
<dbReference type="Gene3D" id="3.30.70.1290">
    <property type="entry name" value="Transposase IS200-like"/>
    <property type="match status" value="1"/>
</dbReference>
<dbReference type="InterPro" id="IPR002686">
    <property type="entry name" value="Transposase_17"/>
</dbReference>
<evidence type="ECO:0000313" key="3">
    <source>
        <dbReference type="EMBL" id="MDH6197377.1"/>
    </source>
</evidence>
<sequence>MSPEGAGRFSGRGNRGVGEQRGQASLLVPCRNVRVMSGQRFRRTPGGVCSLGLHLVWCPKYRRRVLGGRVARRLDELLEQIADEHGWLIVAHQVMPDHVHLFVRVGPTDAPAAVVRAFKGRTARVLRQEFPHLRNFAKVLWSPAYFAASVGYVSETTVRRYIEHQWDAVLAS</sequence>
<reference evidence="3 4" key="1">
    <citation type="submission" date="2023-04" db="EMBL/GenBank/DDBJ databases">
        <title>Forest soil microbial communities from Buena Vista Peninsula, Colon Province, Panama.</title>
        <authorList>
            <person name="Bouskill N."/>
        </authorList>
    </citation>
    <scope>NUCLEOTIDE SEQUENCE [LARGE SCALE GENOMIC DNA]</scope>
    <source>
        <strain evidence="3 4">AC80</strain>
    </source>
</reference>
<gene>
    <name evidence="3" type="ORF">M2272_004030</name>
</gene>
<accession>A0ABT6L354</accession>